<proteinExistence type="inferred from homology"/>
<protein>
    <recommendedName>
        <fullName evidence="8">Enoyl-[acyl-carrier-protein] reductase [NADH]</fullName>
        <ecNumber evidence="8">1.3.1.9</ecNumber>
    </recommendedName>
</protein>
<dbReference type="InterPro" id="IPR014358">
    <property type="entry name" value="Enoyl-ACP_Rdtase_NADH"/>
</dbReference>
<evidence type="ECO:0000256" key="1">
    <source>
        <dbReference type="ARBA" id="ARBA00005189"/>
    </source>
</evidence>
<evidence type="ECO:0000256" key="8">
    <source>
        <dbReference type="PIRNR" id="PIRNR000094"/>
    </source>
</evidence>
<comment type="caution">
    <text evidence="9">The sequence shown here is derived from an EMBL/GenBank/DDBJ whole genome shotgun (WGS) entry which is preliminary data.</text>
</comment>
<keyword evidence="10" id="KW-1185">Reference proteome</keyword>
<dbReference type="Gene3D" id="3.40.50.720">
    <property type="entry name" value="NAD(P)-binding Rossmann-like Domain"/>
    <property type="match status" value="1"/>
</dbReference>
<dbReference type="PANTHER" id="PTHR43159">
    <property type="entry name" value="ENOYL-[ACYL-CARRIER-PROTEIN] REDUCTASE"/>
    <property type="match status" value="1"/>
</dbReference>
<evidence type="ECO:0000256" key="2">
    <source>
        <dbReference type="ARBA" id="ARBA00009233"/>
    </source>
</evidence>
<evidence type="ECO:0000256" key="7">
    <source>
        <dbReference type="ARBA" id="ARBA00023160"/>
    </source>
</evidence>
<dbReference type="Gene3D" id="1.10.8.400">
    <property type="entry name" value="Enoyl acyl carrier protein reductase"/>
    <property type="match status" value="1"/>
</dbReference>
<evidence type="ECO:0000256" key="6">
    <source>
        <dbReference type="ARBA" id="ARBA00023098"/>
    </source>
</evidence>
<name>A0ABR5PL72_9LACO</name>
<keyword evidence="4" id="KW-0276">Fatty acid metabolism</keyword>
<dbReference type="PANTHER" id="PTHR43159:SF2">
    <property type="entry name" value="ENOYL-[ACYL-CARRIER-PROTEIN] REDUCTASE [NADH], CHLOROPLASTIC"/>
    <property type="match status" value="1"/>
</dbReference>
<comment type="similarity">
    <text evidence="2 8">Belongs to the short-chain dehydrogenases/reductases (SDR) family. FabI subfamily.</text>
</comment>
<dbReference type="InterPro" id="IPR036291">
    <property type="entry name" value="NAD(P)-bd_dom_sf"/>
</dbReference>
<dbReference type="CDD" id="cd05372">
    <property type="entry name" value="ENR_SDR"/>
    <property type="match status" value="1"/>
</dbReference>
<keyword evidence="8" id="KW-0520">NAD</keyword>
<dbReference type="NCBIfam" id="NF004748">
    <property type="entry name" value="PRK06079.1"/>
    <property type="match status" value="1"/>
</dbReference>
<keyword evidence="5 8" id="KW-0560">Oxidoreductase</keyword>
<keyword evidence="7 8" id="KW-0275">Fatty acid biosynthesis</keyword>
<dbReference type="Pfam" id="PF13561">
    <property type="entry name" value="adh_short_C2"/>
    <property type="match status" value="1"/>
</dbReference>
<evidence type="ECO:0000256" key="4">
    <source>
        <dbReference type="ARBA" id="ARBA00022832"/>
    </source>
</evidence>
<evidence type="ECO:0000256" key="3">
    <source>
        <dbReference type="ARBA" id="ARBA00022516"/>
    </source>
</evidence>
<accession>A0ABR5PL72</accession>
<dbReference type="EC" id="1.3.1.9" evidence="8"/>
<dbReference type="Proteomes" id="UP000051217">
    <property type="component" value="Unassembled WGS sequence"/>
</dbReference>
<gene>
    <name evidence="9" type="ORF">FC65_GL001458</name>
</gene>
<dbReference type="InterPro" id="IPR002347">
    <property type="entry name" value="SDR_fam"/>
</dbReference>
<dbReference type="PRINTS" id="PR00081">
    <property type="entry name" value="GDHRDH"/>
</dbReference>
<dbReference type="SUPFAM" id="SSF51735">
    <property type="entry name" value="NAD(P)-binding Rossmann-fold domains"/>
    <property type="match status" value="1"/>
</dbReference>
<sequence>MLKSIWSLKHLVGLKNKGAIFMGSLLEGKKILVMGVANKRSIAWGCASQLKKQGATVIYTYQNERMKKSIKKLVDNEDLLIECDVATDESMDKAFSEIKERFGKLDGIVHAIAFANKEELDGDIQNTSRDGYAMAQNISSYSLLAVARYGKEILNDPASIVTLTYFGSERAIPNYNVMGVAKAALEANVRYLARDMGQYGVRVNAISAGAVKTLAVTGVKDHSTLLSESESRTVDGNSVTTDEIGGACAFLMSDLATGVVGDTIYVDKGVHLI</sequence>
<keyword evidence="3 8" id="KW-0444">Lipid biosynthesis</keyword>
<comment type="pathway">
    <text evidence="1">Lipid metabolism.</text>
</comment>
<comment type="catalytic activity">
    <reaction evidence="8">
        <text>a 2,3-saturated acyl-[ACP] + NAD(+) = a (2E)-enoyl-[ACP] + NADH + H(+)</text>
        <dbReference type="Rhea" id="RHEA:10240"/>
        <dbReference type="Rhea" id="RHEA-COMP:9925"/>
        <dbReference type="Rhea" id="RHEA-COMP:9926"/>
        <dbReference type="ChEBI" id="CHEBI:15378"/>
        <dbReference type="ChEBI" id="CHEBI:57540"/>
        <dbReference type="ChEBI" id="CHEBI:57945"/>
        <dbReference type="ChEBI" id="CHEBI:78784"/>
        <dbReference type="ChEBI" id="CHEBI:78785"/>
        <dbReference type="EC" id="1.3.1.9"/>
    </reaction>
</comment>
<evidence type="ECO:0000313" key="9">
    <source>
        <dbReference type="EMBL" id="KRM29124.1"/>
    </source>
</evidence>
<reference evidence="9 10" key="1">
    <citation type="journal article" date="2015" name="Genome Announc.">
        <title>Expanding the biotechnology potential of lactobacilli through comparative genomics of 213 strains and associated genera.</title>
        <authorList>
            <person name="Sun Z."/>
            <person name="Harris H.M."/>
            <person name="McCann A."/>
            <person name="Guo C."/>
            <person name="Argimon S."/>
            <person name="Zhang W."/>
            <person name="Yang X."/>
            <person name="Jeffery I.B."/>
            <person name="Cooney J.C."/>
            <person name="Kagawa T.F."/>
            <person name="Liu W."/>
            <person name="Song Y."/>
            <person name="Salvetti E."/>
            <person name="Wrobel A."/>
            <person name="Rasinkangas P."/>
            <person name="Parkhill J."/>
            <person name="Rea M.C."/>
            <person name="O'Sullivan O."/>
            <person name="Ritari J."/>
            <person name="Douillard F.P."/>
            <person name="Paul Ross R."/>
            <person name="Yang R."/>
            <person name="Briner A.E."/>
            <person name="Felis G.E."/>
            <person name="de Vos W.M."/>
            <person name="Barrangou R."/>
            <person name="Klaenhammer T.R."/>
            <person name="Caufield P.W."/>
            <person name="Cui Y."/>
            <person name="Zhang H."/>
            <person name="O'Toole P.W."/>
        </authorList>
    </citation>
    <scope>NUCLEOTIDE SEQUENCE [LARGE SCALE GENOMIC DNA]</scope>
    <source>
        <strain evidence="9 10">DSM 15836</strain>
    </source>
</reference>
<dbReference type="PIRSF" id="PIRSF000094">
    <property type="entry name" value="Enoyl-ACP_rdct"/>
    <property type="match status" value="1"/>
</dbReference>
<dbReference type="EMBL" id="AZFI01000035">
    <property type="protein sequence ID" value="KRM29124.1"/>
    <property type="molecule type" value="Genomic_DNA"/>
</dbReference>
<keyword evidence="6" id="KW-0443">Lipid metabolism</keyword>
<organism evidence="9 10">
    <name type="scientific">Ligilactobacillus acidipiscis DSM 15836</name>
    <dbReference type="NCBI Taxonomy" id="1423716"/>
    <lineage>
        <taxon>Bacteria</taxon>
        <taxon>Bacillati</taxon>
        <taxon>Bacillota</taxon>
        <taxon>Bacilli</taxon>
        <taxon>Lactobacillales</taxon>
        <taxon>Lactobacillaceae</taxon>
        <taxon>Ligilactobacillus</taxon>
    </lineage>
</organism>
<evidence type="ECO:0000313" key="10">
    <source>
        <dbReference type="Proteomes" id="UP000051217"/>
    </source>
</evidence>
<evidence type="ECO:0000256" key="5">
    <source>
        <dbReference type="ARBA" id="ARBA00023002"/>
    </source>
</evidence>